<reference evidence="1 2" key="1">
    <citation type="submission" date="2019-08" db="EMBL/GenBank/DDBJ databases">
        <title>Deep-cultivation of Planctomycetes and their phenomic and genomic characterization uncovers novel biology.</title>
        <authorList>
            <person name="Wiegand S."/>
            <person name="Jogler M."/>
            <person name="Boedeker C."/>
            <person name="Pinto D."/>
            <person name="Vollmers J."/>
            <person name="Rivas-Marin E."/>
            <person name="Kohn T."/>
            <person name="Peeters S.H."/>
            <person name="Heuer A."/>
            <person name="Rast P."/>
            <person name="Oberbeckmann S."/>
            <person name="Bunk B."/>
            <person name="Jeske O."/>
            <person name="Meyerdierks A."/>
            <person name="Storesund J.E."/>
            <person name="Kallscheuer N."/>
            <person name="Luecker S."/>
            <person name="Lage O.M."/>
            <person name="Pohl T."/>
            <person name="Merkel B.J."/>
            <person name="Hornburger P."/>
            <person name="Mueller R.-W."/>
            <person name="Bruemmer F."/>
            <person name="Labrenz M."/>
            <person name="Spormann A.M."/>
            <person name="Op Den Camp H."/>
            <person name="Overmann J."/>
            <person name="Amann R."/>
            <person name="Jetten M.S.M."/>
            <person name="Mascher T."/>
            <person name="Medema M.H."/>
            <person name="Devos D.P."/>
            <person name="Kaster A.-K."/>
            <person name="Ovreas L."/>
            <person name="Rohde M."/>
            <person name="Galperin M.Y."/>
            <person name="Jogler C."/>
        </authorList>
    </citation>
    <scope>NUCLEOTIDE SEQUENCE [LARGE SCALE GENOMIC DNA]</scope>
    <source>
        <strain evidence="1 2">LF1</strain>
    </source>
</reference>
<keyword evidence="2" id="KW-1185">Reference proteome</keyword>
<gene>
    <name evidence="1" type="ORF">LF1_58790</name>
</gene>
<dbReference type="AlphaFoldDB" id="A0A5B1CB07"/>
<proteinExistence type="predicted"/>
<dbReference type="Proteomes" id="UP000322699">
    <property type="component" value="Unassembled WGS sequence"/>
</dbReference>
<name>A0A5B1CB07_9BACT</name>
<comment type="caution">
    <text evidence="1">The sequence shown here is derived from an EMBL/GenBank/DDBJ whole genome shotgun (WGS) entry which is preliminary data.</text>
</comment>
<protein>
    <submittedName>
        <fullName evidence="1">Uncharacterized protein</fullName>
    </submittedName>
</protein>
<sequence>MGTSWFAHRKTTSSLSSLATPSLVLRIDDGIATIAPDEQFPYSVTSKLAGALKSNGIPRVYFSAVTNY</sequence>
<accession>A0A5B1CB07</accession>
<dbReference type="EMBL" id="VRLW01000020">
    <property type="protein sequence ID" value="KAA1256829.1"/>
    <property type="molecule type" value="Genomic_DNA"/>
</dbReference>
<evidence type="ECO:0000313" key="2">
    <source>
        <dbReference type="Proteomes" id="UP000322699"/>
    </source>
</evidence>
<organism evidence="1 2">
    <name type="scientific">Rubripirellula obstinata</name>
    <dbReference type="NCBI Taxonomy" id="406547"/>
    <lineage>
        <taxon>Bacteria</taxon>
        <taxon>Pseudomonadati</taxon>
        <taxon>Planctomycetota</taxon>
        <taxon>Planctomycetia</taxon>
        <taxon>Pirellulales</taxon>
        <taxon>Pirellulaceae</taxon>
        <taxon>Rubripirellula</taxon>
    </lineage>
</organism>
<evidence type="ECO:0000313" key="1">
    <source>
        <dbReference type="EMBL" id="KAA1256829.1"/>
    </source>
</evidence>